<reference evidence="7" key="1">
    <citation type="submission" date="2025-08" db="UniProtKB">
        <authorList>
            <consortium name="RefSeq"/>
        </authorList>
    </citation>
    <scope>IDENTIFICATION</scope>
    <source>
        <tissue evidence="7">Testes</tissue>
    </source>
</reference>
<accession>A0ABM0MI45</accession>
<evidence type="ECO:0000313" key="7">
    <source>
        <dbReference type="RefSeq" id="XP_006819686.1"/>
    </source>
</evidence>
<keyword evidence="1" id="KW-0677">Repeat</keyword>
<keyword evidence="2" id="KW-1015">Disulfide bond</keyword>
<keyword evidence="4" id="KW-0732">Signal</keyword>
<dbReference type="Pfam" id="PF00431">
    <property type="entry name" value="CUB"/>
    <property type="match status" value="4"/>
</dbReference>
<evidence type="ECO:0000256" key="4">
    <source>
        <dbReference type="SAM" id="SignalP"/>
    </source>
</evidence>
<feature type="domain" description="CUB" evidence="5">
    <location>
        <begin position="733"/>
        <end position="845"/>
    </location>
</feature>
<dbReference type="Proteomes" id="UP000694865">
    <property type="component" value="Unplaced"/>
</dbReference>
<gene>
    <name evidence="7" type="primary">LOC100377634</name>
</gene>
<dbReference type="InterPro" id="IPR000859">
    <property type="entry name" value="CUB_dom"/>
</dbReference>
<dbReference type="SUPFAM" id="SSF49854">
    <property type="entry name" value="Spermadhesin, CUB domain"/>
    <property type="match status" value="4"/>
</dbReference>
<evidence type="ECO:0000259" key="5">
    <source>
        <dbReference type="PROSITE" id="PS01180"/>
    </source>
</evidence>
<dbReference type="CDD" id="cd00041">
    <property type="entry name" value="CUB"/>
    <property type="match status" value="4"/>
</dbReference>
<evidence type="ECO:0000256" key="3">
    <source>
        <dbReference type="PROSITE-ProRule" id="PRU00059"/>
    </source>
</evidence>
<organism evidence="6 7">
    <name type="scientific">Saccoglossus kowalevskii</name>
    <name type="common">Acorn worm</name>
    <dbReference type="NCBI Taxonomy" id="10224"/>
    <lineage>
        <taxon>Eukaryota</taxon>
        <taxon>Metazoa</taxon>
        <taxon>Hemichordata</taxon>
        <taxon>Enteropneusta</taxon>
        <taxon>Harrimaniidae</taxon>
        <taxon>Saccoglossus</taxon>
    </lineage>
</organism>
<sequence>MGGYATTTHAGYYRVVLVFALSWAVHGTTNELGNSHEKCDNTCIYPSDGLCDDGGDGSDYDLCALGTDCDDCGVRTAQPQITSAPEPTQDASLLTVLCDNSCSFSGDIYCDDGGDNSDSDWCDLGTDCDDCGSRYIQTTESHNSKVAQTRRSQSRRIKSCNKRNNADLIMKRLLFIENMEYCYPWQNLRWGKLPMHSTADFLKTGQVTDATTMIPTTLESTGVFMVMHGVFTTDDLGDFTTEDLGDFTTEDLGEFTTEDLGEFTTENLGEFTTENLGEFTTENLGEFTTENLGEFTTENLGEFTTENLGEFTTENLGEFTTENLVTPGTAQTSPGPPTTIPTLATVLPEDDSGCGNEKLLEAPSGILFSTNYYTSSRYRSNTRCQWKIAVADDARVKLVFNNVDVEGCCDFVRVYDGEDETADLIGIYNNKNSPGSYPILSTNNYLFIVFLTNERKNLRGFTARYDSLTPEGLACIPNTAQPGGSGTIGNANFEDNDGSDAPSYCEITISVPTVNAVRNIKTNRGREPTVTVLRLVFEKFDLKLGDILVVIDGSGEDALIVARLSGSTVPEPIIFSSTTFTLKFISSGRGNAKNKGFFGRYSTKEVKDSGCSNPQKMRNRYGRLSSMNFGEMGYYNNDAYCEWKITVPEDEIIEFNFESVSMESCCDLVEIYDGIDDKTSLLDIVSGECAPPPIVSTTNILFVRFYTNAHVIYHGFKATYKASPKPKYEQSGCGGPRELTDESGTITSADYGNGHYPNELYCNWFISAKPGKVVDLKILDLFTESCCDILYIYDGPDASSPLVGQYSGDEHLEIHLTSSQEILSVFFNSDHNVSFDGFLLSYKQV</sequence>
<evidence type="ECO:0000256" key="2">
    <source>
        <dbReference type="ARBA" id="ARBA00023157"/>
    </source>
</evidence>
<dbReference type="SMART" id="SM00042">
    <property type="entry name" value="CUB"/>
    <property type="match status" value="4"/>
</dbReference>
<dbReference type="InterPro" id="IPR035914">
    <property type="entry name" value="Sperma_CUB_dom_sf"/>
</dbReference>
<dbReference type="PANTHER" id="PTHR24251:SF37">
    <property type="entry name" value="CUB DOMAIN-CONTAINING PROTEIN"/>
    <property type="match status" value="1"/>
</dbReference>
<feature type="domain" description="CUB" evidence="5">
    <location>
        <begin position="475"/>
        <end position="604"/>
    </location>
</feature>
<protein>
    <submittedName>
        <fullName evidence="7">Tolloid-like protein 2-like</fullName>
    </submittedName>
</protein>
<evidence type="ECO:0000256" key="1">
    <source>
        <dbReference type="ARBA" id="ARBA00022737"/>
    </source>
</evidence>
<proteinExistence type="predicted"/>
<keyword evidence="6" id="KW-1185">Reference proteome</keyword>
<comment type="caution">
    <text evidence="3">Lacks conserved residue(s) required for the propagation of feature annotation.</text>
</comment>
<feature type="domain" description="CUB" evidence="5">
    <location>
        <begin position="611"/>
        <end position="723"/>
    </location>
</feature>
<dbReference type="PROSITE" id="PS01180">
    <property type="entry name" value="CUB"/>
    <property type="match status" value="4"/>
</dbReference>
<name>A0ABM0MI45_SACKO</name>
<dbReference type="GeneID" id="100377634"/>
<feature type="domain" description="CUB" evidence="5">
    <location>
        <begin position="354"/>
        <end position="468"/>
    </location>
</feature>
<feature type="chain" id="PRO_5046096445" evidence="4">
    <location>
        <begin position="28"/>
        <end position="845"/>
    </location>
</feature>
<dbReference type="RefSeq" id="XP_006819686.1">
    <property type="nucleotide sequence ID" value="XM_006819623.1"/>
</dbReference>
<dbReference type="Gene3D" id="2.60.120.290">
    <property type="entry name" value="Spermadhesin, CUB domain"/>
    <property type="match status" value="4"/>
</dbReference>
<evidence type="ECO:0000313" key="6">
    <source>
        <dbReference type="Proteomes" id="UP000694865"/>
    </source>
</evidence>
<dbReference type="PANTHER" id="PTHR24251">
    <property type="entry name" value="OVOCHYMASE-RELATED"/>
    <property type="match status" value="1"/>
</dbReference>
<feature type="signal peptide" evidence="4">
    <location>
        <begin position="1"/>
        <end position="27"/>
    </location>
</feature>